<sequence length="479" mass="54370">MNKTTILSNRNLILRLLVFFLFSTITSSFAQNPEQPNIIFILTDDLGYTDLPAYGNPFQEAPNLDFLAENGLKFTDAYSSSPVCSPSRAGILTGIHSTRYHLTNFIAGNRKADSLSIDPANWNPFLEGKQVTLAELFKEKGYQTAMIGKWHLGNEEDQTPWAQGFDFSRMIGKNGLDYYNYGVFEDSYQNIFLDSGKHYLTDKLTAYALDFLDKKESQKPFFLYLSYSAPHVFVVPRGDKVSKYLRKYEKFDGKYNPYYAAMIESVDDGIGLILEELKSQGLDKNTLIIFTSDNGGVGLPELGPTPTNLDPLKKWKGHPYEGGIRVPLITYWPEKIKPGVTSYATSNLDLAPTFAKIAGLNPQKAWDGQSLSSILFDNRDQERESDLFWHYPHFSNQLGMPAAAIRSGDWKLVLHYENQKTELYNLKNDLSEELDLSKENPTKVRELYGKLYKWLEETKANLPISKSTGQPIILTRIMQ</sequence>
<comment type="similarity">
    <text evidence="1">Belongs to the sulfatase family.</text>
</comment>
<organism evidence="7 8">
    <name type="scientific">Algoriphagus zhangzhouensis</name>
    <dbReference type="NCBI Taxonomy" id="1073327"/>
    <lineage>
        <taxon>Bacteria</taxon>
        <taxon>Pseudomonadati</taxon>
        <taxon>Bacteroidota</taxon>
        <taxon>Cytophagia</taxon>
        <taxon>Cytophagales</taxon>
        <taxon>Cyclobacteriaceae</taxon>
        <taxon>Algoriphagus</taxon>
    </lineage>
</organism>
<evidence type="ECO:0000256" key="4">
    <source>
        <dbReference type="ARBA" id="ARBA00022837"/>
    </source>
</evidence>
<dbReference type="RefSeq" id="WP_134204587.1">
    <property type="nucleotide sequence ID" value="NZ_FRXN01000006.1"/>
</dbReference>
<dbReference type="AlphaFoldDB" id="A0A1M7ZJ09"/>
<dbReference type="PANTHER" id="PTHR42693">
    <property type="entry name" value="ARYLSULFATASE FAMILY MEMBER"/>
    <property type="match status" value="1"/>
</dbReference>
<dbReference type="OrthoDB" id="9764377at2"/>
<dbReference type="Gene3D" id="3.40.720.10">
    <property type="entry name" value="Alkaline Phosphatase, subunit A"/>
    <property type="match status" value="1"/>
</dbReference>
<evidence type="ECO:0000313" key="8">
    <source>
        <dbReference type="Proteomes" id="UP000184609"/>
    </source>
</evidence>
<evidence type="ECO:0000313" key="7">
    <source>
        <dbReference type="EMBL" id="SHO64863.1"/>
    </source>
</evidence>
<proteinExistence type="inferred from homology"/>
<dbReference type="Pfam" id="PF00884">
    <property type="entry name" value="Sulfatase"/>
    <property type="match status" value="1"/>
</dbReference>
<evidence type="ECO:0000256" key="5">
    <source>
        <dbReference type="SAM" id="SignalP"/>
    </source>
</evidence>
<evidence type="ECO:0000256" key="2">
    <source>
        <dbReference type="ARBA" id="ARBA00022723"/>
    </source>
</evidence>
<dbReference type="GO" id="GO:0046872">
    <property type="term" value="F:metal ion binding"/>
    <property type="evidence" value="ECO:0007669"/>
    <property type="project" value="UniProtKB-KW"/>
</dbReference>
<keyword evidence="3" id="KW-0378">Hydrolase</keyword>
<evidence type="ECO:0000259" key="6">
    <source>
        <dbReference type="Pfam" id="PF00884"/>
    </source>
</evidence>
<dbReference type="PROSITE" id="PS00149">
    <property type="entry name" value="SULFATASE_2"/>
    <property type="match status" value="1"/>
</dbReference>
<keyword evidence="5" id="KW-0732">Signal</keyword>
<gene>
    <name evidence="7" type="ORF">SAMN04488108_3705</name>
</gene>
<name>A0A1M7ZJ09_9BACT</name>
<dbReference type="Gene3D" id="3.30.1120.10">
    <property type="match status" value="1"/>
</dbReference>
<feature type="signal peptide" evidence="5">
    <location>
        <begin position="1"/>
        <end position="30"/>
    </location>
</feature>
<dbReference type="PANTHER" id="PTHR42693:SF33">
    <property type="entry name" value="ARYLSULFATASE"/>
    <property type="match status" value="1"/>
</dbReference>
<dbReference type="InterPro" id="IPR017850">
    <property type="entry name" value="Alkaline_phosphatase_core_sf"/>
</dbReference>
<dbReference type="InterPro" id="IPR024607">
    <property type="entry name" value="Sulfatase_CS"/>
</dbReference>
<dbReference type="InterPro" id="IPR050738">
    <property type="entry name" value="Sulfatase"/>
</dbReference>
<protein>
    <submittedName>
        <fullName evidence="7">Arylsulfatase A</fullName>
    </submittedName>
</protein>
<dbReference type="Proteomes" id="UP000184609">
    <property type="component" value="Unassembled WGS sequence"/>
</dbReference>
<keyword evidence="2" id="KW-0479">Metal-binding</keyword>
<dbReference type="InterPro" id="IPR000917">
    <property type="entry name" value="Sulfatase_N"/>
</dbReference>
<feature type="domain" description="Sulfatase N-terminal" evidence="6">
    <location>
        <begin position="36"/>
        <end position="359"/>
    </location>
</feature>
<dbReference type="STRING" id="1073327.SAMN04488108_3705"/>
<dbReference type="GO" id="GO:0004065">
    <property type="term" value="F:arylsulfatase activity"/>
    <property type="evidence" value="ECO:0007669"/>
    <property type="project" value="TreeGrafter"/>
</dbReference>
<keyword evidence="4" id="KW-0106">Calcium</keyword>
<dbReference type="EMBL" id="FRXN01000006">
    <property type="protein sequence ID" value="SHO64863.1"/>
    <property type="molecule type" value="Genomic_DNA"/>
</dbReference>
<accession>A0A1M7ZJ09</accession>
<feature type="chain" id="PRO_5012748845" evidence="5">
    <location>
        <begin position="31"/>
        <end position="479"/>
    </location>
</feature>
<reference evidence="8" key="1">
    <citation type="submission" date="2016-12" db="EMBL/GenBank/DDBJ databases">
        <authorList>
            <person name="Varghese N."/>
            <person name="Submissions S."/>
        </authorList>
    </citation>
    <scope>NUCLEOTIDE SEQUENCE [LARGE SCALE GENOMIC DNA]</scope>
    <source>
        <strain evidence="8">DSM 25035</strain>
    </source>
</reference>
<dbReference type="PROSITE" id="PS00523">
    <property type="entry name" value="SULFATASE_1"/>
    <property type="match status" value="1"/>
</dbReference>
<evidence type="ECO:0000256" key="3">
    <source>
        <dbReference type="ARBA" id="ARBA00022801"/>
    </source>
</evidence>
<keyword evidence="8" id="KW-1185">Reference proteome</keyword>
<dbReference type="CDD" id="cd16144">
    <property type="entry name" value="ARS_like"/>
    <property type="match status" value="1"/>
</dbReference>
<dbReference type="SUPFAM" id="SSF53649">
    <property type="entry name" value="Alkaline phosphatase-like"/>
    <property type="match status" value="1"/>
</dbReference>
<evidence type="ECO:0000256" key="1">
    <source>
        <dbReference type="ARBA" id="ARBA00008779"/>
    </source>
</evidence>